<dbReference type="EMBL" id="JAVYJV010000006">
    <property type="protein sequence ID" value="KAK4369515.1"/>
    <property type="molecule type" value="Genomic_DNA"/>
</dbReference>
<evidence type="ECO:0000256" key="1">
    <source>
        <dbReference type="SAM" id="SignalP"/>
    </source>
</evidence>
<dbReference type="Proteomes" id="UP001291623">
    <property type="component" value="Unassembled WGS sequence"/>
</dbReference>
<protein>
    <submittedName>
        <fullName evidence="2">Uncharacterized protein</fullName>
    </submittedName>
</protein>
<sequence>MLKSLKLFIVILDLDDATSFLWMPNLVTLSVRVCSGFPNAKIYAPNLCEIVISGAETSDLGHFMDCRKLKSVILTSSLSNQEKSINLTYLLNCWPEVRIFDLDSYYFKSFATEVERLTTCLNSLRSLALVMFGFDDGRSNIFSSRNA</sequence>
<name>A0AAE1SGU7_9SOLA</name>
<accession>A0AAE1SGU7</accession>
<proteinExistence type="predicted"/>
<keyword evidence="3" id="KW-1185">Reference proteome</keyword>
<evidence type="ECO:0000313" key="3">
    <source>
        <dbReference type="Proteomes" id="UP001291623"/>
    </source>
</evidence>
<gene>
    <name evidence="2" type="ORF">RND71_013307</name>
</gene>
<feature type="chain" id="PRO_5042061755" evidence="1">
    <location>
        <begin position="20"/>
        <end position="147"/>
    </location>
</feature>
<organism evidence="2 3">
    <name type="scientific">Anisodus tanguticus</name>
    <dbReference type="NCBI Taxonomy" id="243964"/>
    <lineage>
        <taxon>Eukaryota</taxon>
        <taxon>Viridiplantae</taxon>
        <taxon>Streptophyta</taxon>
        <taxon>Embryophyta</taxon>
        <taxon>Tracheophyta</taxon>
        <taxon>Spermatophyta</taxon>
        <taxon>Magnoliopsida</taxon>
        <taxon>eudicotyledons</taxon>
        <taxon>Gunneridae</taxon>
        <taxon>Pentapetalae</taxon>
        <taxon>asterids</taxon>
        <taxon>lamiids</taxon>
        <taxon>Solanales</taxon>
        <taxon>Solanaceae</taxon>
        <taxon>Solanoideae</taxon>
        <taxon>Hyoscyameae</taxon>
        <taxon>Anisodus</taxon>
    </lineage>
</organism>
<feature type="signal peptide" evidence="1">
    <location>
        <begin position="1"/>
        <end position="19"/>
    </location>
</feature>
<dbReference type="AlphaFoldDB" id="A0AAE1SGU7"/>
<reference evidence="2" key="1">
    <citation type="submission" date="2023-12" db="EMBL/GenBank/DDBJ databases">
        <title>Genome assembly of Anisodus tanguticus.</title>
        <authorList>
            <person name="Wang Y.-J."/>
        </authorList>
    </citation>
    <scope>NUCLEOTIDE SEQUENCE</scope>
    <source>
        <strain evidence="2">KB-2021</strain>
        <tissue evidence="2">Leaf</tissue>
    </source>
</reference>
<evidence type="ECO:0000313" key="2">
    <source>
        <dbReference type="EMBL" id="KAK4369515.1"/>
    </source>
</evidence>
<comment type="caution">
    <text evidence="2">The sequence shown here is derived from an EMBL/GenBank/DDBJ whole genome shotgun (WGS) entry which is preliminary data.</text>
</comment>
<keyword evidence="1" id="KW-0732">Signal</keyword>